<dbReference type="AlphaFoldDB" id="A0A174KMP5"/>
<gene>
    <name evidence="2" type="ORF">ERS852497_01919</name>
</gene>
<evidence type="ECO:0000259" key="1">
    <source>
        <dbReference type="Pfam" id="PF00149"/>
    </source>
</evidence>
<protein>
    <submittedName>
        <fullName evidence="2">Predicted phosphoesterase or phosphohydrolase</fullName>
    </submittedName>
</protein>
<accession>A0A174KMP5</accession>
<dbReference type="Gene3D" id="3.60.21.10">
    <property type="match status" value="1"/>
</dbReference>
<evidence type="ECO:0000313" key="3">
    <source>
        <dbReference type="Proteomes" id="UP000095602"/>
    </source>
</evidence>
<dbReference type="Proteomes" id="UP000095602">
    <property type="component" value="Unassembled WGS sequence"/>
</dbReference>
<dbReference type="InterPro" id="IPR004843">
    <property type="entry name" value="Calcineurin-like_PHP"/>
</dbReference>
<sequence length="313" mass="36852">MNYYISDLHLFHEASIRFDNRPFASLEEMHEAVVSRWNNKVNNGDNVMNEQWFLLGDIHGSAQPVHYFYQKNKERLSLDSSENFMILLGDVGANFALTGQRDHKFKSELSKLPFTFICLRGNHEARVKTVMDKNPDGWETISKYDGSIFVEKEFPHIEYLADGPAVYNFKSYKTLSLPGAYSVDKYYRQARHLTWYKDEQLNEKEMELGRKLCRNEAPFDLVLSHTCPYLYEPTDLFLAGLDQSTVDSTMERYLGEIEFNLDYKRWAFGHFHEDRLYPWADGRQMLMLFNENVVNLDKFMNMTEKQSFKDIIA</sequence>
<dbReference type="RefSeq" id="WP_306723122.1">
    <property type="nucleotide sequence ID" value="NZ_CZAJ01000017.1"/>
</dbReference>
<proteinExistence type="predicted"/>
<feature type="domain" description="Calcineurin-like phosphoesterase" evidence="1">
    <location>
        <begin position="55"/>
        <end position="273"/>
    </location>
</feature>
<organism evidence="2 3">
    <name type="scientific">Agathobacter rectalis</name>
    <dbReference type="NCBI Taxonomy" id="39491"/>
    <lineage>
        <taxon>Bacteria</taxon>
        <taxon>Bacillati</taxon>
        <taxon>Bacillota</taxon>
        <taxon>Clostridia</taxon>
        <taxon>Lachnospirales</taxon>
        <taxon>Lachnospiraceae</taxon>
        <taxon>Agathobacter</taxon>
    </lineage>
</organism>
<dbReference type="EMBL" id="CZAJ01000017">
    <property type="protein sequence ID" value="CUP11108.1"/>
    <property type="molecule type" value="Genomic_DNA"/>
</dbReference>
<reference evidence="2 3" key="1">
    <citation type="submission" date="2015-09" db="EMBL/GenBank/DDBJ databases">
        <authorList>
            <consortium name="Pathogen Informatics"/>
        </authorList>
    </citation>
    <scope>NUCLEOTIDE SEQUENCE [LARGE SCALE GENOMIC DNA]</scope>
    <source>
        <strain evidence="2 3">2789STDY5834884</strain>
    </source>
</reference>
<evidence type="ECO:0000313" key="2">
    <source>
        <dbReference type="EMBL" id="CUP11108.1"/>
    </source>
</evidence>
<dbReference type="SUPFAM" id="SSF56300">
    <property type="entry name" value="Metallo-dependent phosphatases"/>
    <property type="match status" value="1"/>
</dbReference>
<dbReference type="InterPro" id="IPR029052">
    <property type="entry name" value="Metallo-depent_PP-like"/>
</dbReference>
<keyword evidence="2" id="KW-0378">Hydrolase</keyword>
<name>A0A174KMP5_9FIRM</name>
<dbReference type="GO" id="GO:0016787">
    <property type="term" value="F:hydrolase activity"/>
    <property type="evidence" value="ECO:0007669"/>
    <property type="project" value="UniProtKB-KW"/>
</dbReference>
<dbReference type="Pfam" id="PF00149">
    <property type="entry name" value="Metallophos"/>
    <property type="match status" value="1"/>
</dbReference>